<feature type="transmembrane region" description="Helical" evidence="1">
    <location>
        <begin position="346"/>
        <end position="379"/>
    </location>
</feature>
<feature type="domain" description="Guanylate cyclase" evidence="2">
    <location>
        <begin position="457"/>
        <end position="590"/>
    </location>
</feature>
<dbReference type="Pfam" id="PF00211">
    <property type="entry name" value="Guanylate_cyc"/>
    <property type="match status" value="1"/>
</dbReference>
<keyword evidence="1" id="KW-0812">Transmembrane</keyword>
<dbReference type="InterPro" id="IPR001054">
    <property type="entry name" value="A/G_cyclase"/>
</dbReference>
<keyword evidence="1" id="KW-1133">Transmembrane helix</keyword>
<proteinExistence type="predicted"/>
<dbReference type="InterPro" id="IPR007890">
    <property type="entry name" value="CHASE2"/>
</dbReference>
<dbReference type="PANTHER" id="PTHR43081">
    <property type="entry name" value="ADENYLATE CYCLASE, TERMINAL-DIFFERENTIATION SPECIFIC-RELATED"/>
    <property type="match status" value="1"/>
</dbReference>
<dbReference type="InterPro" id="IPR050697">
    <property type="entry name" value="Adenylyl/Guanylyl_Cyclase_3/4"/>
</dbReference>
<dbReference type="SMART" id="SM01080">
    <property type="entry name" value="CHASE2"/>
    <property type="match status" value="1"/>
</dbReference>
<dbReference type="InterPro" id="IPR029787">
    <property type="entry name" value="Nucleotide_cyclase"/>
</dbReference>
<sequence length="709" mass="80434">MQQSFLKFIIALILALLLSWAYLFIPQTFQSIDSKLRDFLFIIRGELPKTNNIVIVDIDEKALDKFGQWPWSRNIFADLLYKLTEAKAGIIGLDIVFAEEDRSSPHRFAKKFSIPEGKLENYDKYLAKCFSETPVVGGYTFLFENTKENRTPNIPAVFIEKGLSQNSSILNAEGVVLNIDILQDSLYSSGFFVNIPDIGGMIRNVPLIMKYKGVIYPSLALEMIRIYKGANIVQINGDDIAIDNIEMGNLKIPTDKEGRIVLNPRGAKKHFKYISIADIFDGNFKKEDIEGKFILIGTSAMGLMDLRATSFDNALPGVEIHATVIDNILTGDILQKSVEARSYDLIIIWVVIFVMVLLFSITSSIFLIPLAIIIGYGLFKIFFITLFDYGIVLNLLFPMLAFFSAMFVSIIVDYIISSNREKDAKRMLGKKVSPAVMNYLLEHSKDDLVQSKEIEVTVFFSDIRSFTTISEKIGSPDKLITMLNQYMTPMVDNIISHKGTIDKFIGDAIMAYWNAPLEIKNHTDMALISAIEQIELLEIINRKLTPEYDITIDIGIGIHTGLVTAGDMGATGRSDYTIIGDNVNLASRLEGLTKQYKANILITKASYDNLTQEYKIRPIDLVEVKGKTQAVEIYEVICSNKNISTQEIEEYKEAIKYYREGRVDDAIIIFNRLQESNPSLLYELYQKRCRYFIENRDIKFNPVLKMRTK</sequence>
<reference evidence="3" key="1">
    <citation type="submission" date="2016-10" db="EMBL/GenBank/DDBJ databases">
        <authorList>
            <person name="de Groot N.N."/>
        </authorList>
    </citation>
    <scope>NUCLEOTIDE SEQUENCE</scope>
</reference>
<dbReference type="PANTHER" id="PTHR43081:SF1">
    <property type="entry name" value="ADENYLATE CYCLASE, TERMINAL-DIFFERENTIATION SPECIFIC"/>
    <property type="match status" value="1"/>
</dbReference>
<gene>
    <name evidence="3" type="ORF">MNB_SV-15-209</name>
</gene>
<dbReference type="GO" id="GO:0006171">
    <property type="term" value="P:cAMP biosynthetic process"/>
    <property type="evidence" value="ECO:0007669"/>
    <property type="project" value="TreeGrafter"/>
</dbReference>
<protein>
    <submittedName>
        <fullName evidence="3">Adenylate cyclase</fullName>
        <ecNumber evidence="3">4.6.1.1</ecNumber>
    </submittedName>
</protein>
<accession>A0A1W1EJS8</accession>
<dbReference type="EMBL" id="FRYL01000025">
    <property type="protein sequence ID" value="SHO81052.1"/>
    <property type="molecule type" value="Genomic_DNA"/>
</dbReference>
<dbReference type="GO" id="GO:0035556">
    <property type="term" value="P:intracellular signal transduction"/>
    <property type="evidence" value="ECO:0007669"/>
    <property type="project" value="InterPro"/>
</dbReference>
<organism evidence="3">
    <name type="scientific">hydrothermal vent metagenome</name>
    <dbReference type="NCBI Taxonomy" id="652676"/>
    <lineage>
        <taxon>unclassified sequences</taxon>
        <taxon>metagenomes</taxon>
        <taxon>ecological metagenomes</taxon>
    </lineage>
</organism>
<dbReference type="GO" id="GO:0004016">
    <property type="term" value="F:adenylate cyclase activity"/>
    <property type="evidence" value="ECO:0007669"/>
    <property type="project" value="UniProtKB-EC"/>
</dbReference>
<dbReference type="SUPFAM" id="SSF55073">
    <property type="entry name" value="Nucleotide cyclase"/>
    <property type="match status" value="1"/>
</dbReference>
<dbReference type="PROSITE" id="PS50125">
    <property type="entry name" value="GUANYLATE_CYCLASE_2"/>
    <property type="match status" value="1"/>
</dbReference>
<dbReference type="SMART" id="SM00044">
    <property type="entry name" value="CYCc"/>
    <property type="match status" value="1"/>
</dbReference>
<dbReference type="Gene3D" id="3.30.70.1230">
    <property type="entry name" value="Nucleotide cyclase"/>
    <property type="match status" value="1"/>
</dbReference>
<dbReference type="AlphaFoldDB" id="A0A1W1EJS8"/>
<keyword evidence="1" id="KW-0472">Membrane</keyword>
<name>A0A1W1EJS8_9ZZZZ</name>
<dbReference type="EC" id="4.6.1.1" evidence="3"/>
<dbReference type="CDD" id="cd07302">
    <property type="entry name" value="CHD"/>
    <property type="match status" value="1"/>
</dbReference>
<keyword evidence="3" id="KW-0456">Lyase</keyword>
<dbReference type="Pfam" id="PF05226">
    <property type="entry name" value="CHASE2"/>
    <property type="match status" value="1"/>
</dbReference>
<feature type="transmembrane region" description="Helical" evidence="1">
    <location>
        <begin position="391"/>
        <end position="416"/>
    </location>
</feature>
<evidence type="ECO:0000313" key="3">
    <source>
        <dbReference type="EMBL" id="SHO81052.1"/>
    </source>
</evidence>
<evidence type="ECO:0000256" key="1">
    <source>
        <dbReference type="SAM" id="Phobius"/>
    </source>
</evidence>
<evidence type="ECO:0000259" key="2">
    <source>
        <dbReference type="PROSITE" id="PS50125"/>
    </source>
</evidence>
<feature type="transmembrane region" description="Helical" evidence="1">
    <location>
        <begin position="6"/>
        <end position="25"/>
    </location>
</feature>